<keyword evidence="3" id="KW-0328">Glycosyltransferase</keyword>
<evidence type="ECO:0000256" key="3">
    <source>
        <dbReference type="ARBA" id="ARBA00022676"/>
    </source>
</evidence>
<dbReference type="InterPro" id="IPR005490">
    <property type="entry name" value="LD_TPept_cat_dom"/>
</dbReference>
<dbReference type="GO" id="GO:0071555">
    <property type="term" value="P:cell wall organization"/>
    <property type="evidence" value="ECO:0007669"/>
    <property type="project" value="UniProtKB-UniRule"/>
</dbReference>
<dbReference type="PROSITE" id="PS52029">
    <property type="entry name" value="LD_TPASE"/>
    <property type="match status" value="1"/>
</dbReference>
<dbReference type="STRING" id="87626.PTD2_21677"/>
<dbReference type="Pfam" id="PF03734">
    <property type="entry name" value="YkuD"/>
    <property type="match status" value="1"/>
</dbReference>
<gene>
    <name evidence="12" type="ORF">PTD2_21677</name>
</gene>
<dbReference type="Proteomes" id="UP000006201">
    <property type="component" value="Unassembled WGS sequence"/>
</dbReference>
<dbReference type="SUPFAM" id="SSF141523">
    <property type="entry name" value="L,D-transpeptidase catalytic domain-like"/>
    <property type="match status" value="1"/>
</dbReference>
<accession>A4CAR1</accession>
<keyword evidence="13" id="KW-1185">Reference proteome</keyword>
<dbReference type="Gene3D" id="2.40.440.10">
    <property type="entry name" value="L,D-transpeptidase catalytic domain-like"/>
    <property type="match status" value="1"/>
</dbReference>
<sequence length="306" mass="34215">MSINSCAQASVFATALFCSLLDAKSYQLPQTKQLIGLPSTHIVQQGEYFLSISEIHNVGFLPLIAANPNVDPLLPQLETQITLPTQMILPSTAQVGIVVNLPELRLYYFEPEKSQVHVYPIGIGQKGHRTPVTRSFISQKRKSPDWIVPEPLRKRYLTEKNIVLPPIVPAGPDNPLGSYAMRLGKSEYLIHGTNQRFGIGLSVSSGCIRMFESDIEELFNRVELNTPVRIIDQPVKLLLTEQNTVYLEVHSPLEGSKRQLDIDATLKKLRHILEPAKIDESQLEDIFSQASGLPILLNTSFKNIEL</sequence>
<feature type="domain" description="LysM" evidence="10">
    <location>
        <begin position="39"/>
        <end position="83"/>
    </location>
</feature>
<dbReference type="AlphaFoldDB" id="A4CAR1"/>
<evidence type="ECO:0000313" key="13">
    <source>
        <dbReference type="Proteomes" id="UP000006201"/>
    </source>
</evidence>
<dbReference type="CDD" id="cd16913">
    <property type="entry name" value="YkuD_like"/>
    <property type="match status" value="1"/>
</dbReference>
<proteinExistence type="inferred from homology"/>
<dbReference type="PANTHER" id="PTHR30582:SF24">
    <property type="entry name" value="L,D-TRANSPEPTIDASE ERFK_SRFK-RELATED"/>
    <property type="match status" value="1"/>
</dbReference>
<evidence type="ECO:0000256" key="8">
    <source>
        <dbReference type="ARBA" id="ARBA00023316"/>
    </source>
</evidence>
<evidence type="ECO:0000256" key="6">
    <source>
        <dbReference type="ARBA" id="ARBA00022960"/>
    </source>
</evidence>
<keyword evidence="6 9" id="KW-0133">Cell shape</keyword>
<dbReference type="GO" id="GO:0018104">
    <property type="term" value="P:peptidoglycan-protein cross-linking"/>
    <property type="evidence" value="ECO:0007669"/>
    <property type="project" value="TreeGrafter"/>
</dbReference>
<dbReference type="OrthoDB" id="9787225at2"/>
<evidence type="ECO:0000256" key="2">
    <source>
        <dbReference type="ARBA" id="ARBA00005992"/>
    </source>
</evidence>
<evidence type="ECO:0000256" key="1">
    <source>
        <dbReference type="ARBA" id="ARBA00004752"/>
    </source>
</evidence>
<evidence type="ECO:0000256" key="4">
    <source>
        <dbReference type="ARBA" id="ARBA00022679"/>
    </source>
</evidence>
<dbReference type="RefSeq" id="WP_009840297.1">
    <property type="nucleotide sequence ID" value="NZ_CH959301.1"/>
</dbReference>
<evidence type="ECO:0000256" key="9">
    <source>
        <dbReference type="PROSITE-ProRule" id="PRU01373"/>
    </source>
</evidence>
<protein>
    <submittedName>
        <fullName evidence="12">LysM domain /ErfK/YbiS/YcfS/YnhG domain protein</fullName>
    </submittedName>
</protein>
<dbReference type="PANTHER" id="PTHR30582">
    <property type="entry name" value="L,D-TRANSPEPTIDASE"/>
    <property type="match status" value="1"/>
</dbReference>
<reference evidence="12 13" key="1">
    <citation type="submission" date="2006-02" db="EMBL/GenBank/DDBJ databases">
        <authorList>
            <person name="Moran M.A."/>
            <person name="Kjelleberg S."/>
            <person name="Egan S."/>
            <person name="Saunders N."/>
            <person name="Thomas T."/>
            <person name="Ferriera S."/>
            <person name="Johnson J."/>
            <person name="Kravitz S."/>
            <person name="Halpern A."/>
            <person name="Remington K."/>
            <person name="Beeson K."/>
            <person name="Tran B."/>
            <person name="Rogers Y.-H."/>
            <person name="Friedman R."/>
            <person name="Venter J.C."/>
        </authorList>
    </citation>
    <scope>NUCLEOTIDE SEQUENCE [LARGE SCALE GENOMIC DNA]</scope>
    <source>
        <strain evidence="12 13">D2</strain>
    </source>
</reference>
<name>A4CAR1_9GAMM</name>
<dbReference type="GO" id="GO:0071972">
    <property type="term" value="F:peptidoglycan L,D-transpeptidase activity"/>
    <property type="evidence" value="ECO:0007669"/>
    <property type="project" value="TreeGrafter"/>
</dbReference>
<feature type="domain" description="L,D-TPase catalytic" evidence="11">
    <location>
        <begin position="95"/>
        <end position="231"/>
    </location>
</feature>
<evidence type="ECO:0000259" key="11">
    <source>
        <dbReference type="PROSITE" id="PS52029"/>
    </source>
</evidence>
<evidence type="ECO:0000256" key="7">
    <source>
        <dbReference type="ARBA" id="ARBA00022984"/>
    </source>
</evidence>
<keyword evidence="7 9" id="KW-0573">Peptidoglycan synthesis</keyword>
<dbReference type="EMBL" id="AAOH01000004">
    <property type="protein sequence ID" value="EAR28469.1"/>
    <property type="molecule type" value="Genomic_DNA"/>
</dbReference>
<dbReference type="InterPro" id="IPR038063">
    <property type="entry name" value="Transpep_catalytic_dom"/>
</dbReference>
<comment type="similarity">
    <text evidence="2">Belongs to the YkuD family.</text>
</comment>
<dbReference type="GO" id="GO:0005576">
    <property type="term" value="C:extracellular region"/>
    <property type="evidence" value="ECO:0007669"/>
    <property type="project" value="TreeGrafter"/>
</dbReference>
<dbReference type="eggNOG" id="COG1376">
    <property type="taxonomic scope" value="Bacteria"/>
</dbReference>
<dbReference type="GO" id="GO:0008360">
    <property type="term" value="P:regulation of cell shape"/>
    <property type="evidence" value="ECO:0007669"/>
    <property type="project" value="UniProtKB-UniRule"/>
</dbReference>
<dbReference type="UniPathway" id="UPA00219"/>
<evidence type="ECO:0000259" key="10">
    <source>
        <dbReference type="PROSITE" id="PS51782"/>
    </source>
</evidence>
<dbReference type="HOGENOM" id="CLU_046834_0_0_6"/>
<evidence type="ECO:0000256" key="5">
    <source>
        <dbReference type="ARBA" id="ARBA00022801"/>
    </source>
</evidence>
<dbReference type="InterPro" id="IPR050979">
    <property type="entry name" value="LD-transpeptidase"/>
</dbReference>
<feature type="active site" description="Proton donor/acceptor" evidence="9">
    <location>
        <position position="191"/>
    </location>
</feature>
<keyword evidence="8 9" id="KW-0961">Cell wall biogenesis/degradation</keyword>
<organism evidence="12 13">
    <name type="scientific">Pseudoalteromonas tunicata D2</name>
    <dbReference type="NCBI Taxonomy" id="87626"/>
    <lineage>
        <taxon>Bacteria</taxon>
        <taxon>Pseudomonadati</taxon>
        <taxon>Pseudomonadota</taxon>
        <taxon>Gammaproteobacteria</taxon>
        <taxon>Alteromonadales</taxon>
        <taxon>Pseudoalteromonadaceae</taxon>
        <taxon>Pseudoalteromonas</taxon>
    </lineage>
</organism>
<keyword evidence="4" id="KW-0808">Transferase</keyword>
<dbReference type="GO" id="GO:0016757">
    <property type="term" value="F:glycosyltransferase activity"/>
    <property type="evidence" value="ECO:0007669"/>
    <property type="project" value="UniProtKB-KW"/>
</dbReference>
<dbReference type="PROSITE" id="PS51782">
    <property type="entry name" value="LYSM"/>
    <property type="match status" value="1"/>
</dbReference>
<comment type="caution">
    <text evidence="12">The sequence shown here is derived from an EMBL/GenBank/DDBJ whole genome shotgun (WGS) entry which is preliminary data.</text>
</comment>
<keyword evidence="5" id="KW-0378">Hydrolase</keyword>
<dbReference type="InterPro" id="IPR018392">
    <property type="entry name" value="LysM"/>
</dbReference>
<comment type="pathway">
    <text evidence="1 9">Cell wall biogenesis; peptidoglycan biosynthesis.</text>
</comment>
<evidence type="ECO:0000313" key="12">
    <source>
        <dbReference type="EMBL" id="EAR28469.1"/>
    </source>
</evidence>
<feature type="active site" description="Nucleophile" evidence="9">
    <location>
        <position position="207"/>
    </location>
</feature>
<dbReference type="CDD" id="cd00118">
    <property type="entry name" value="LysM"/>
    <property type="match status" value="1"/>
</dbReference>